<sequence>MKALVRLFRTTAFKLSLAYLVLFGIGAAIVLTRVQINVEDLFDEQTAQTIDADIRGLAEQYSEGGIRQLVEVIERRVRTPGASLYLVTTFSGELIVGNIAALPPDLPDRSELVEARYQRRGETTAHHRAMMRLFQLPGGFRLLVGHDLQDRRLLHGILRRALVASLFWLIAIGTLGGLIVARRILARLDKLSASARRIMSGDLEQRLPLMGADDELDRLSANLNAMLDRIEQLMTGLREVSDNIAHDLKTPLTRLRNRADAALRADLGAEQYRDALTDMIEESDALIRIFDALLMIARAEAGYCSDFSSDFDAGRVAADIAEIYEPVAEEHGARIDVAAAEGLTIRGNRELLGQALVNLVDNALKYGASEPGAVVRVAARNGAEGIEIEVSDRGPGIAEKDRDRVIGRFVRLENSRSRPGSGLGLSLAAAVARLHGGALRIEDNAPGLRVVLALPRAAPATHAPSAAPSPAVQPAPSAE</sequence>
<dbReference type="SMART" id="SM00304">
    <property type="entry name" value="HAMP"/>
    <property type="match status" value="1"/>
</dbReference>
<dbReference type="Proteomes" id="UP000245137">
    <property type="component" value="Unassembled WGS sequence"/>
</dbReference>
<dbReference type="SMART" id="SM00388">
    <property type="entry name" value="HisKA"/>
    <property type="match status" value="1"/>
</dbReference>
<dbReference type="Gene3D" id="6.10.340.10">
    <property type="match status" value="1"/>
</dbReference>
<evidence type="ECO:0000256" key="2">
    <source>
        <dbReference type="ARBA" id="ARBA00004370"/>
    </source>
</evidence>
<evidence type="ECO:0000256" key="13">
    <source>
        <dbReference type="SAM" id="Phobius"/>
    </source>
</evidence>
<feature type="domain" description="HAMP" evidence="15">
    <location>
        <begin position="182"/>
        <end position="235"/>
    </location>
</feature>
<dbReference type="SMART" id="SM00387">
    <property type="entry name" value="HATPase_c"/>
    <property type="match status" value="1"/>
</dbReference>
<evidence type="ECO:0000256" key="10">
    <source>
        <dbReference type="ARBA" id="ARBA00023136"/>
    </source>
</evidence>
<evidence type="ECO:0000259" key="14">
    <source>
        <dbReference type="PROSITE" id="PS50109"/>
    </source>
</evidence>
<evidence type="ECO:0000256" key="9">
    <source>
        <dbReference type="ARBA" id="ARBA00023012"/>
    </source>
</evidence>
<dbReference type="SUPFAM" id="SSF158472">
    <property type="entry name" value="HAMP domain-like"/>
    <property type="match status" value="1"/>
</dbReference>
<dbReference type="SUPFAM" id="SSF55874">
    <property type="entry name" value="ATPase domain of HSP90 chaperone/DNA topoisomerase II/histidine kinase"/>
    <property type="match status" value="1"/>
</dbReference>
<dbReference type="PANTHER" id="PTHR45436">
    <property type="entry name" value="SENSOR HISTIDINE KINASE YKOH"/>
    <property type="match status" value="1"/>
</dbReference>
<dbReference type="EMBL" id="PUIV01000039">
    <property type="protein sequence ID" value="PWB92688.1"/>
    <property type="molecule type" value="Genomic_DNA"/>
</dbReference>
<evidence type="ECO:0000313" key="19">
    <source>
        <dbReference type="Proteomes" id="UP000316781"/>
    </source>
</evidence>
<dbReference type="InterPro" id="IPR003594">
    <property type="entry name" value="HATPase_dom"/>
</dbReference>
<dbReference type="Proteomes" id="UP000316781">
    <property type="component" value="Unassembled WGS sequence"/>
</dbReference>
<accession>A0A2U1SM41</accession>
<dbReference type="OrthoDB" id="9815202at2"/>
<dbReference type="AlphaFoldDB" id="A0A2U1SM41"/>
<keyword evidence="10 13" id="KW-0472">Membrane</keyword>
<keyword evidence="7 16" id="KW-0418">Kinase</keyword>
<keyword evidence="9" id="KW-0902">Two-component regulatory system</keyword>
<protein>
    <recommendedName>
        <fullName evidence="3">histidine kinase</fullName>
        <ecNumber evidence="3">2.7.13.3</ecNumber>
    </recommendedName>
</protein>
<keyword evidence="6 13" id="KW-0812">Transmembrane</keyword>
<keyword evidence="18" id="KW-1185">Reference proteome</keyword>
<reference evidence="16" key="2">
    <citation type="submission" date="2018-02" db="EMBL/GenBank/DDBJ databases">
        <authorList>
            <person name="Cohen D.B."/>
            <person name="Kent A.D."/>
        </authorList>
    </citation>
    <scope>NUCLEOTIDE SEQUENCE</scope>
    <source>
        <strain evidence="16">DSM 17706</strain>
    </source>
</reference>
<reference evidence="16 18" key="1">
    <citation type="journal article" date="2018" name="Appl. Microbiol. Biotechnol.">
        <title>Co-cultivation of the strictly anaerobic methanogen Methanosarcina barkeri with aerobic methanotrophs in an oxygen-limited membrane bioreactor.</title>
        <authorList>
            <person name="In 't Zandt M.H."/>
            <person name="van den Bosch T.J.M."/>
            <person name="Rijkers R."/>
            <person name="van Kessel M.A.H.J."/>
            <person name="Jetten M.S.M."/>
            <person name="Welte C.U."/>
        </authorList>
    </citation>
    <scope>NUCLEOTIDE SEQUENCE [LARGE SCALE GENOMIC DNA]</scope>
    <source>
        <strain evidence="16 18">DSM 17706</strain>
    </source>
</reference>
<feature type="domain" description="Histidine kinase" evidence="14">
    <location>
        <begin position="243"/>
        <end position="458"/>
    </location>
</feature>
<evidence type="ECO:0000259" key="15">
    <source>
        <dbReference type="PROSITE" id="PS50885"/>
    </source>
</evidence>
<dbReference type="InterPro" id="IPR036097">
    <property type="entry name" value="HisK_dim/P_sf"/>
</dbReference>
<dbReference type="PANTHER" id="PTHR45436:SF8">
    <property type="entry name" value="HISTIDINE KINASE"/>
    <property type="match status" value="1"/>
</dbReference>
<organism evidence="16 18">
    <name type="scientific">Methylosinus sporium</name>
    <dbReference type="NCBI Taxonomy" id="428"/>
    <lineage>
        <taxon>Bacteria</taxon>
        <taxon>Pseudomonadati</taxon>
        <taxon>Pseudomonadota</taxon>
        <taxon>Alphaproteobacteria</taxon>
        <taxon>Hyphomicrobiales</taxon>
        <taxon>Methylocystaceae</taxon>
        <taxon>Methylosinus</taxon>
    </lineage>
</organism>
<keyword evidence="4" id="KW-0597">Phosphoprotein</keyword>
<dbReference type="Pfam" id="PF02518">
    <property type="entry name" value="HATPase_c"/>
    <property type="match status" value="1"/>
</dbReference>
<evidence type="ECO:0000256" key="5">
    <source>
        <dbReference type="ARBA" id="ARBA00022679"/>
    </source>
</evidence>
<keyword evidence="8 13" id="KW-1133">Transmembrane helix</keyword>
<dbReference type="CDD" id="cd00082">
    <property type="entry name" value="HisKA"/>
    <property type="match status" value="1"/>
</dbReference>
<dbReference type="Pfam" id="PF00512">
    <property type="entry name" value="HisKA"/>
    <property type="match status" value="1"/>
</dbReference>
<name>A0A2U1SM41_METSR</name>
<gene>
    <name evidence="16" type="ORF">C5689_16875</name>
    <name evidence="17" type="ORF">FM996_13300</name>
</gene>
<dbReference type="SUPFAM" id="SSF47384">
    <property type="entry name" value="Homodimeric domain of signal transducing histidine kinase"/>
    <property type="match status" value="1"/>
</dbReference>
<dbReference type="CDD" id="cd06225">
    <property type="entry name" value="HAMP"/>
    <property type="match status" value="1"/>
</dbReference>
<evidence type="ECO:0000256" key="6">
    <source>
        <dbReference type="ARBA" id="ARBA00022692"/>
    </source>
</evidence>
<feature type="coiled-coil region" evidence="11">
    <location>
        <begin position="209"/>
        <end position="236"/>
    </location>
</feature>
<dbReference type="PRINTS" id="PR00344">
    <property type="entry name" value="BCTRLSENSOR"/>
</dbReference>
<dbReference type="InterPro" id="IPR005467">
    <property type="entry name" value="His_kinase_dom"/>
</dbReference>
<dbReference type="InterPro" id="IPR003660">
    <property type="entry name" value="HAMP_dom"/>
</dbReference>
<dbReference type="EC" id="2.7.13.3" evidence="3"/>
<dbReference type="Gene3D" id="1.10.287.130">
    <property type="match status" value="1"/>
</dbReference>
<evidence type="ECO:0000313" key="18">
    <source>
        <dbReference type="Proteomes" id="UP000245137"/>
    </source>
</evidence>
<comment type="subcellular location">
    <subcellularLocation>
        <location evidence="2">Membrane</location>
    </subcellularLocation>
</comment>
<evidence type="ECO:0000256" key="8">
    <source>
        <dbReference type="ARBA" id="ARBA00022989"/>
    </source>
</evidence>
<dbReference type="Gene3D" id="3.30.565.10">
    <property type="entry name" value="Histidine kinase-like ATPase, C-terminal domain"/>
    <property type="match status" value="1"/>
</dbReference>
<dbReference type="InterPro" id="IPR050428">
    <property type="entry name" value="TCS_sensor_his_kinase"/>
</dbReference>
<keyword evidence="5" id="KW-0808">Transferase</keyword>
<evidence type="ECO:0000256" key="1">
    <source>
        <dbReference type="ARBA" id="ARBA00000085"/>
    </source>
</evidence>
<dbReference type="Pfam" id="PF00672">
    <property type="entry name" value="HAMP"/>
    <property type="match status" value="1"/>
</dbReference>
<dbReference type="InterPro" id="IPR004358">
    <property type="entry name" value="Sig_transdc_His_kin-like_C"/>
</dbReference>
<evidence type="ECO:0000313" key="16">
    <source>
        <dbReference type="EMBL" id="PWB92688.1"/>
    </source>
</evidence>
<evidence type="ECO:0000256" key="12">
    <source>
        <dbReference type="SAM" id="MobiDB-lite"/>
    </source>
</evidence>
<dbReference type="GO" id="GO:0005886">
    <property type="term" value="C:plasma membrane"/>
    <property type="evidence" value="ECO:0007669"/>
    <property type="project" value="TreeGrafter"/>
</dbReference>
<dbReference type="EMBL" id="VJMF01000052">
    <property type="protein sequence ID" value="TRL31705.1"/>
    <property type="molecule type" value="Genomic_DNA"/>
</dbReference>
<proteinExistence type="predicted"/>
<dbReference type="CDD" id="cd00075">
    <property type="entry name" value="HATPase"/>
    <property type="match status" value="1"/>
</dbReference>
<evidence type="ECO:0000256" key="4">
    <source>
        <dbReference type="ARBA" id="ARBA00022553"/>
    </source>
</evidence>
<comment type="catalytic activity">
    <reaction evidence="1">
        <text>ATP + protein L-histidine = ADP + protein N-phospho-L-histidine.</text>
        <dbReference type="EC" id="2.7.13.3"/>
    </reaction>
</comment>
<dbReference type="InterPro" id="IPR036890">
    <property type="entry name" value="HATPase_C_sf"/>
</dbReference>
<evidence type="ECO:0000256" key="3">
    <source>
        <dbReference type="ARBA" id="ARBA00012438"/>
    </source>
</evidence>
<feature type="region of interest" description="Disordered" evidence="12">
    <location>
        <begin position="459"/>
        <end position="479"/>
    </location>
</feature>
<evidence type="ECO:0000256" key="11">
    <source>
        <dbReference type="SAM" id="Coils"/>
    </source>
</evidence>
<dbReference type="PROSITE" id="PS50885">
    <property type="entry name" value="HAMP"/>
    <property type="match status" value="1"/>
</dbReference>
<dbReference type="GO" id="GO:0000155">
    <property type="term" value="F:phosphorelay sensor kinase activity"/>
    <property type="evidence" value="ECO:0007669"/>
    <property type="project" value="InterPro"/>
</dbReference>
<dbReference type="InterPro" id="IPR003661">
    <property type="entry name" value="HisK_dim/P_dom"/>
</dbReference>
<dbReference type="PROSITE" id="PS50109">
    <property type="entry name" value="HIS_KIN"/>
    <property type="match status" value="1"/>
</dbReference>
<feature type="transmembrane region" description="Helical" evidence="13">
    <location>
        <begin position="161"/>
        <end position="181"/>
    </location>
</feature>
<comment type="caution">
    <text evidence="16">The sequence shown here is derived from an EMBL/GenBank/DDBJ whole genome shotgun (WGS) entry which is preliminary data.</text>
</comment>
<keyword evidence="11" id="KW-0175">Coiled coil</keyword>
<dbReference type="RefSeq" id="WP_108918410.1">
    <property type="nucleotide sequence ID" value="NZ_BGJY01000009.1"/>
</dbReference>
<evidence type="ECO:0000256" key="7">
    <source>
        <dbReference type="ARBA" id="ARBA00022777"/>
    </source>
</evidence>
<reference evidence="17 19" key="3">
    <citation type="submission" date="2019-07" db="EMBL/GenBank/DDBJ databases">
        <title>Ln-dependent methylotrophs.</title>
        <authorList>
            <person name="Tani A."/>
        </authorList>
    </citation>
    <scope>NUCLEOTIDE SEQUENCE [LARGE SCALE GENOMIC DNA]</scope>
    <source>
        <strain evidence="17 19">SM89A</strain>
    </source>
</reference>
<feature type="transmembrane region" description="Helical" evidence="13">
    <location>
        <begin position="12"/>
        <end position="31"/>
    </location>
</feature>
<evidence type="ECO:0000313" key="17">
    <source>
        <dbReference type="EMBL" id="TRL31705.1"/>
    </source>
</evidence>